<sequence>MDKKVQAGSGKTRWKRFGIVLLPVAAMTVGMFAGVANGVVPVNITVGGGNFKVRADKMEATDFSQFGDFLKRNKGADVPVATAAIGHADITNLCQSVKGPFGIVLRIEAGGKGTKAEADNMTLSMDGLDGDAVFENIDIGVDASTMAKGSGGKGPATIGNGHPTMFGQQANKATFTDVKQSAWLVQAGRFYLKDLHLEVGGGSKECF</sequence>
<reference evidence="1 2" key="1">
    <citation type="submission" date="2017-03" db="EMBL/GenBank/DDBJ databases">
        <title>Draft genome sequence of Streptomyces scabrisporus NF3, endophyte isolated from Amphipterygium adstringens.</title>
        <authorList>
            <person name="Vazquez M."/>
            <person name="Ceapa C.D."/>
            <person name="Rodriguez Luna D."/>
            <person name="Sanchez Esquivel S."/>
        </authorList>
    </citation>
    <scope>NUCLEOTIDE SEQUENCE [LARGE SCALE GENOMIC DNA]</scope>
    <source>
        <strain evidence="1 2">NF3</strain>
    </source>
</reference>
<dbReference type="Proteomes" id="UP000190037">
    <property type="component" value="Unassembled WGS sequence"/>
</dbReference>
<dbReference type="AlphaFoldDB" id="A0A1T3NWN2"/>
<protein>
    <recommendedName>
        <fullName evidence="3">Cholesterol esterase</fullName>
    </recommendedName>
</protein>
<evidence type="ECO:0000313" key="1">
    <source>
        <dbReference type="EMBL" id="OPC81082.1"/>
    </source>
</evidence>
<dbReference type="STRING" id="159449.B4N89_09070"/>
<dbReference type="EMBL" id="MWQN01000001">
    <property type="protein sequence ID" value="OPC81082.1"/>
    <property type="molecule type" value="Genomic_DNA"/>
</dbReference>
<organism evidence="1 2">
    <name type="scientific">Embleya scabrispora</name>
    <dbReference type="NCBI Taxonomy" id="159449"/>
    <lineage>
        <taxon>Bacteria</taxon>
        <taxon>Bacillati</taxon>
        <taxon>Actinomycetota</taxon>
        <taxon>Actinomycetes</taxon>
        <taxon>Kitasatosporales</taxon>
        <taxon>Streptomycetaceae</taxon>
        <taxon>Embleya</taxon>
    </lineage>
</organism>
<gene>
    <name evidence="1" type="ORF">B4N89_09070</name>
</gene>
<dbReference type="OrthoDB" id="4238587at2"/>
<dbReference type="InterPro" id="IPR046198">
    <property type="entry name" value="DUF6230"/>
</dbReference>
<evidence type="ECO:0000313" key="2">
    <source>
        <dbReference type="Proteomes" id="UP000190037"/>
    </source>
</evidence>
<keyword evidence="2" id="KW-1185">Reference proteome</keyword>
<comment type="caution">
    <text evidence="1">The sequence shown here is derived from an EMBL/GenBank/DDBJ whole genome shotgun (WGS) entry which is preliminary data.</text>
</comment>
<dbReference type="RefSeq" id="WP_078975388.1">
    <property type="nucleotide sequence ID" value="NZ_MWQN01000001.1"/>
</dbReference>
<proteinExistence type="predicted"/>
<dbReference type="Pfam" id="PF19741">
    <property type="entry name" value="DUF6230"/>
    <property type="match status" value="1"/>
</dbReference>
<name>A0A1T3NWN2_9ACTN</name>
<accession>A0A1T3NWN2</accession>
<evidence type="ECO:0008006" key="3">
    <source>
        <dbReference type="Google" id="ProtNLM"/>
    </source>
</evidence>